<organism evidence="6 7">
    <name type="scientific">Dicentrarchus labrax</name>
    <name type="common">European seabass</name>
    <name type="synonym">Morone labrax</name>
    <dbReference type="NCBI Taxonomy" id="13489"/>
    <lineage>
        <taxon>Eukaryota</taxon>
        <taxon>Metazoa</taxon>
        <taxon>Chordata</taxon>
        <taxon>Craniata</taxon>
        <taxon>Vertebrata</taxon>
        <taxon>Euteleostomi</taxon>
        <taxon>Actinopterygii</taxon>
        <taxon>Neopterygii</taxon>
        <taxon>Teleostei</taxon>
        <taxon>Neoteleostei</taxon>
        <taxon>Acanthomorphata</taxon>
        <taxon>Eupercaria</taxon>
        <taxon>Moronidae</taxon>
        <taxon>Dicentrarchus</taxon>
    </lineage>
</organism>
<reference evidence="6" key="2">
    <citation type="submission" date="2025-09" db="UniProtKB">
        <authorList>
            <consortium name="Ensembl"/>
        </authorList>
    </citation>
    <scope>IDENTIFICATION</scope>
</reference>
<dbReference type="SMART" id="SM00589">
    <property type="entry name" value="PRY"/>
    <property type="match status" value="1"/>
</dbReference>
<dbReference type="InterPro" id="IPR001870">
    <property type="entry name" value="B30.2/SPRY"/>
</dbReference>
<dbReference type="GeneTree" id="ENSGT00940000162978"/>
<dbReference type="InterPro" id="IPR051051">
    <property type="entry name" value="E3_ubiq-ligase_TRIM/RNF"/>
</dbReference>
<reference evidence="6" key="1">
    <citation type="submission" date="2025-08" db="UniProtKB">
        <authorList>
            <consortium name="Ensembl"/>
        </authorList>
    </citation>
    <scope>IDENTIFICATION</scope>
</reference>
<keyword evidence="1" id="KW-0479">Metal-binding</keyword>
<dbReference type="OrthoDB" id="6105938at2759"/>
<evidence type="ECO:0000256" key="1">
    <source>
        <dbReference type="ARBA" id="ARBA00022723"/>
    </source>
</evidence>
<dbReference type="PANTHER" id="PTHR25465:SF30">
    <property type="entry name" value="FINTRIM FAMILY, MEMBER 82"/>
    <property type="match status" value="1"/>
</dbReference>
<keyword evidence="3" id="KW-0862">Zinc</keyword>
<evidence type="ECO:0000313" key="7">
    <source>
        <dbReference type="Proteomes" id="UP000694389"/>
    </source>
</evidence>
<evidence type="ECO:0000313" key="6">
    <source>
        <dbReference type="Ensembl" id="ENSDLAP00005073650.1"/>
    </source>
</evidence>
<sequence>MSLVEELSQENEQKEPEIRLQSDDKTNQSDPDCKKDLLMTGQRDKRAISPLSLFKEDFNHFKEDVLKVFKDKDTKTEHEDCPSSQAENKPVSSTLSLLKEDFSQFKEDMTKIFSISLSKDKETKSEHQECPSSQAENIPVNSTLNLLKEDVTSMSLSKDTETKSTEKMIDRLSLLKDFSNFKDDISNVSRTGLSKESDTAKEDSLNTFKIKSLKAERTDEPLKSLFSRDQKTSQKAGDNQGVKKTFAEMREEQLDDRFRGNLSEQKEETVDAEKNNNMKDGMDKLEVSAQKTEPTSFPETVSAIDERINEIEEDEKPLETLPWESLSFGIHLFHLRDPNKEDLGDQPGDDLWLVKNFACYLTFDPNTANSELHLSNSNRNATRMWSENRRSDHPERFERCPQVLCREGLLDSVYWEVVWSGGADIGVTYNSISRGGDTASCLLGHNQWSWSLECSEGSYTPCHDNKRFRSSSPRPFTHRVGVYLNWSAGSLSFYCVSQDAMVHLHTFTSTFTEPLYPGFWVWAYEGSVSLCQVALDWERLLQ</sequence>
<dbReference type="GO" id="GO:0008270">
    <property type="term" value="F:zinc ion binding"/>
    <property type="evidence" value="ECO:0007669"/>
    <property type="project" value="UniProtKB-KW"/>
</dbReference>
<dbReference type="PANTHER" id="PTHR25465">
    <property type="entry name" value="B-BOX DOMAIN CONTAINING"/>
    <property type="match status" value="1"/>
</dbReference>
<proteinExistence type="predicted"/>
<evidence type="ECO:0000259" key="5">
    <source>
        <dbReference type="PROSITE" id="PS50188"/>
    </source>
</evidence>
<feature type="compositionally biased region" description="Polar residues" evidence="4">
    <location>
        <begin position="82"/>
        <end position="93"/>
    </location>
</feature>
<evidence type="ECO:0000256" key="2">
    <source>
        <dbReference type="ARBA" id="ARBA00022771"/>
    </source>
</evidence>
<feature type="region of interest" description="Disordered" evidence="4">
    <location>
        <begin position="1"/>
        <end position="41"/>
    </location>
</feature>
<gene>
    <name evidence="6" type="primary">LOC127349743</name>
</gene>
<dbReference type="Proteomes" id="UP000694389">
    <property type="component" value="Unassembled WGS sequence"/>
</dbReference>
<evidence type="ECO:0000256" key="3">
    <source>
        <dbReference type="ARBA" id="ARBA00022833"/>
    </source>
</evidence>
<dbReference type="GeneID" id="127349743"/>
<feature type="region of interest" description="Disordered" evidence="4">
    <location>
        <begin position="221"/>
        <end position="278"/>
    </location>
</feature>
<dbReference type="OMA" id="PEPFTHR"/>
<feature type="region of interest" description="Disordered" evidence="4">
    <location>
        <begin position="72"/>
        <end position="93"/>
    </location>
</feature>
<keyword evidence="7" id="KW-1185">Reference proteome</keyword>
<dbReference type="Gene3D" id="2.60.120.920">
    <property type="match status" value="1"/>
</dbReference>
<dbReference type="Ensembl" id="ENSDLAT00005078039.1">
    <property type="protein sequence ID" value="ENSDLAP00005073650.1"/>
    <property type="gene ID" value="ENSDLAG00005029458.1"/>
</dbReference>
<feature type="compositionally biased region" description="Basic and acidic residues" evidence="4">
    <location>
        <begin position="245"/>
        <end position="278"/>
    </location>
</feature>
<name>A0A8P4KL03_DICLA</name>
<feature type="compositionally biased region" description="Basic and acidic residues" evidence="4">
    <location>
        <begin position="221"/>
        <end position="232"/>
    </location>
</feature>
<feature type="domain" description="B30.2/SPRY" evidence="5">
    <location>
        <begin position="341"/>
        <end position="537"/>
    </location>
</feature>
<dbReference type="PROSITE" id="PS50188">
    <property type="entry name" value="B302_SPRY"/>
    <property type="match status" value="1"/>
</dbReference>
<dbReference type="InterPro" id="IPR043136">
    <property type="entry name" value="B30.2/SPRY_sf"/>
</dbReference>
<feature type="compositionally biased region" description="Basic and acidic residues" evidence="4">
    <location>
        <begin position="72"/>
        <end position="81"/>
    </location>
</feature>
<keyword evidence="2" id="KW-0863">Zinc-finger</keyword>
<dbReference type="InterPro" id="IPR013320">
    <property type="entry name" value="ConA-like_dom_sf"/>
</dbReference>
<dbReference type="InterPro" id="IPR003877">
    <property type="entry name" value="SPRY_dom"/>
</dbReference>
<dbReference type="SMART" id="SM00449">
    <property type="entry name" value="SPRY"/>
    <property type="match status" value="1"/>
</dbReference>
<accession>A0A8P4KL03</accession>
<dbReference type="RefSeq" id="XP_051231574.1">
    <property type="nucleotide sequence ID" value="XM_051375614.1"/>
</dbReference>
<dbReference type="InterPro" id="IPR006574">
    <property type="entry name" value="PRY"/>
</dbReference>
<dbReference type="CDD" id="cd16040">
    <property type="entry name" value="SPRY_PRY_SNTX"/>
    <property type="match status" value="1"/>
</dbReference>
<dbReference type="RefSeq" id="XP_051231575.1">
    <property type="nucleotide sequence ID" value="XM_051375615.1"/>
</dbReference>
<feature type="compositionally biased region" description="Basic and acidic residues" evidence="4">
    <location>
        <begin position="11"/>
        <end position="41"/>
    </location>
</feature>
<dbReference type="AlphaFoldDB" id="A0A8P4KL03"/>
<dbReference type="GO" id="GO:0005737">
    <property type="term" value="C:cytoplasm"/>
    <property type="evidence" value="ECO:0007669"/>
    <property type="project" value="UniProtKB-ARBA"/>
</dbReference>
<dbReference type="Pfam" id="PF13765">
    <property type="entry name" value="PRY"/>
    <property type="match status" value="1"/>
</dbReference>
<protein>
    <recommendedName>
        <fullName evidence="5">B30.2/SPRY domain-containing protein</fullName>
    </recommendedName>
</protein>
<evidence type="ECO:0000256" key="4">
    <source>
        <dbReference type="SAM" id="MobiDB-lite"/>
    </source>
</evidence>
<dbReference type="PRINTS" id="PR01407">
    <property type="entry name" value="BUTYPHLNCDUF"/>
</dbReference>
<dbReference type="InterPro" id="IPR003879">
    <property type="entry name" value="Butyrophylin_SPRY"/>
</dbReference>
<dbReference type="Pfam" id="PF00622">
    <property type="entry name" value="SPRY"/>
    <property type="match status" value="1"/>
</dbReference>
<dbReference type="SUPFAM" id="SSF49899">
    <property type="entry name" value="Concanavalin A-like lectins/glucanases"/>
    <property type="match status" value="1"/>
</dbReference>